<name>A0ACC2WDN9_9TREE</name>
<sequence length="179" mass="20334">MAAQQTDRQRPEYEVVVADTPELVQACYDIRIEVFVTEQGFSIDDEMDQYDNGAQVVHLLLTVLELSSANVNGEPKRVPVGVVRIITAKNKLGRLAILKPYRSYGFGKVLVESVHDWAKSQLKKDDEKVQIIHAIPFYEKCGYHAEGSQFEEDGDGNRHHQELNAYDIKKGKDRIVFDV</sequence>
<dbReference type="EMBL" id="JASBWT010000001">
    <property type="protein sequence ID" value="KAJ9109339.1"/>
    <property type="molecule type" value="Genomic_DNA"/>
</dbReference>
<organism evidence="1 2">
    <name type="scientific">Naganishia friedmannii</name>
    <dbReference type="NCBI Taxonomy" id="89922"/>
    <lineage>
        <taxon>Eukaryota</taxon>
        <taxon>Fungi</taxon>
        <taxon>Dikarya</taxon>
        <taxon>Basidiomycota</taxon>
        <taxon>Agaricomycotina</taxon>
        <taxon>Tremellomycetes</taxon>
        <taxon>Filobasidiales</taxon>
        <taxon>Filobasidiaceae</taxon>
        <taxon>Naganishia</taxon>
    </lineage>
</organism>
<keyword evidence="2" id="KW-1185">Reference proteome</keyword>
<comment type="caution">
    <text evidence="1">The sequence shown here is derived from an EMBL/GenBank/DDBJ whole genome shotgun (WGS) entry which is preliminary data.</text>
</comment>
<dbReference type="Proteomes" id="UP001227268">
    <property type="component" value="Unassembled WGS sequence"/>
</dbReference>
<proteinExistence type="predicted"/>
<gene>
    <name evidence="1" type="ORF">QFC21_000668</name>
</gene>
<accession>A0ACC2WDN9</accession>
<protein>
    <submittedName>
        <fullName evidence="1">Uncharacterized protein</fullName>
    </submittedName>
</protein>
<evidence type="ECO:0000313" key="2">
    <source>
        <dbReference type="Proteomes" id="UP001227268"/>
    </source>
</evidence>
<reference evidence="1" key="1">
    <citation type="submission" date="2023-04" db="EMBL/GenBank/DDBJ databases">
        <title>Draft Genome sequencing of Naganishia species isolated from polar environments using Oxford Nanopore Technology.</title>
        <authorList>
            <person name="Leo P."/>
            <person name="Venkateswaran K."/>
        </authorList>
    </citation>
    <scope>NUCLEOTIDE SEQUENCE</scope>
    <source>
        <strain evidence="1">MNA-CCFEE 5423</strain>
    </source>
</reference>
<evidence type="ECO:0000313" key="1">
    <source>
        <dbReference type="EMBL" id="KAJ9109339.1"/>
    </source>
</evidence>